<geneLocation type="plasmid" evidence="1 2">
    <name>unnamed1</name>
</geneLocation>
<name>A0A6H0RZK4_9MYCO</name>
<reference evidence="1 2" key="1">
    <citation type="submission" date="2019-04" db="EMBL/GenBank/DDBJ databases">
        <title>Draft, Whole-Genome Sequence of the Anthracene-degrading Mycobacterium frederiksbergense LB501T, Isolated from a Polycyclic Aromatic Hydrocarbon (PAH)-Contaminated Soil.</title>
        <authorList>
            <person name="Augelletti F."/>
        </authorList>
    </citation>
    <scope>NUCLEOTIDE SEQUENCE [LARGE SCALE GENOMIC DNA]</scope>
    <source>
        <strain evidence="1 2">LB 501T</strain>
        <plasmid evidence="1 2">unnamed1</plasmid>
    </source>
</reference>
<dbReference type="AlphaFoldDB" id="A0A6H0RZK4"/>
<evidence type="ECO:0000313" key="1">
    <source>
        <dbReference type="EMBL" id="QIV79505.1"/>
    </source>
</evidence>
<sequence length="327" mass="36043">MASLTRYGAEVGSVFSLLGQEENDLTAALGFTMARSKALGAAILRRVWPAFDDSDAEVSFALEVRAEVGRTDLEVRLPASSALLIFEAKRDWLVPTTQQLQQYVSRIHRHGSGALVSLSQASPALAATQLPADIDGVPVVHLSWRDVFADITAARPLCRGRERIWLAELHTYLTEVIRMRTVADSMTYSVVLSEDRPGGEGTPTFREIVTEGNCYFHPYGIGGWPTDTPNFMAFRWAGHVQRIHRIVRVDVVPTIRDRFDYLPEGPLSDRAHAVYDLGPRIPPFEPIPNGAGIYPSSRLWVLLDQLQTAPTLKEAIAGTHALQASSS</sequence>
<dbReference type="EMBL" id="CP038797">
    <property type="protein sequence ID" value="QIV79505.1"/>
    <property type="molecule type" value="Genomic_DNA"/>
</dbReference>
<organism evidence="1 2">
    <name type="scientific">Mycolicibacterium frederiksbergense</name>
    <dbReference type="NCBI Taxonomy" id="117567"/>
    <lineage>
        <taxon>Bacteria</taxon>
        <taxon>Bacillati</taxon>
        <taxon>Actinomycetota</taxon>
        <taxon>Actinomycetes</taxon>
        <taxon>Mycobacteriales</taxon>
        <taxon>Mycobacteriaceae</taxon>
        <taxon>Mycolicibacterium</taxon>
    </lineage>
</organism>
<evidence type="ECO:0000313" key="2">
    <source>
        <dbReference type="Proteomes" id="UP000501849"/>
    </source>
</evidence>
<dbReference type="KEGG" id="mfre:EXE63_00170"/>
<dbReference type="RefSeq" id="WP_168140297.1">
    <property type="nucleotide sequence ID" value="NZ_CP038797.1"/>
</dbReference>
<proteinExistence type="predicted"/>
<protein>
    <recommendedName>
        <fullName evidence="3">PD-(D/E)XK nuclease superfamily protein</fullName>
    </recommendedName>
</protein>
<evidence type="ECO:0008006" key="3">
    <source>
        <dbReference type="Google" id="ProtNLM"/>
    </source>
</evidence>
<accession>A0A6H0RZK4</accession>
<gene>
    <name evidence="1" type="ORF">EXE63_00170</name>
</gene>
<keyword evidence="1" id="KW-0614">Plasmid</keyword>
<dbReference type="Proteomes" id="UP000501849">
    <property type="component" value="Plasmid unnamed1"/>
</dbReference>
<keyword evidence="2" id="KW-1185">Reference proteome</keyword>